<reference evidence="2 3" key="2">
    <citation type="submission" date="2018-06" db="EMBL/GenBank/DDBJ databases">
        <title>Metagenomic assembly of (sub)arctic Cyanobacteria and their associated microbiome from non-axenic cultures.</title>
        <authorList>
            <person name="Baurain D."/>
        </authorList>
    </citation>
    <scope>NUCLEOTIDE SEQUENCE [LARGE SCALE GENOMIC DNA]</scope>
    <source>
        <strain evidence="2">ULC066bin1</strain>
    </source>
</reference>
<evidence type="ECO:0000256" key="1">
    <source>
        <dbReference type="SAM" id="Phobius"/>
    </source>
</evidence>
<feature type="transmembrane region" description="Helical" evidence="1">
    <location>
        <begin position="39"/>
        <end position="59"/>
    </location>
</feature>
<dbReference type="Proteomes" id="UP000249467">
    <property type="component" value="Unassembled WGS sequence"/>
</dbReference>
<dbReference type="AlphaFoldDB" id="A0A2W4YNS6"/>
<proteinExistence type="predicted"/>
<gene>
    <name evidence="2" type="ORF">DCF19_02360</name>
</gene>
<organism evidence="2 3">
    <name type="scientific">Pseudanabaena frigida</name>
    <dbReference type="NCBI Taxonomy" id="945775"/>
    <lineage>
        <taxon>Bacteria</taxon>
        <taxon>Bacillati</taxon>
        <taxon>Cyanobacteriota</taxon>
        <taxon>Cyanophyceae</taxon>
        <taxon>Pseudanabaenales</taxon>
        <taxon>Pseudanabaenaceae</taxon>
        <taxon>Pseudanabaena</taxon>
    </lineage>
</organism>
<sequence length="182" mass="21255">MSDENLYQHTFNYDRYNNFKPKKYIMRSKMIAKLVANRVVNRIFLGIAIGAITPISLAIKPAIAEETMTIPQQLVEPSLWWKTQRLYEGWVDNIAIDPETRKAIITINTSRWSASDYLARFSFLYKLGTEARKQNFNVLLNNRRNQKLAEYSTQEESWRIDPTSLGAEPFRVNAPTVFQQQF</sequence>
<dbReference type="EMBL" id="QBML01000002">
    <property type="protein sequence ID" value="PZO44608.1"/>
    <property type="molecule type" value="Genomic_DNA"/>
</dbReference>
<keyword evidence="1" id="KW-0812">Transmembrane</keyword>
<protein>
    <submittedName>
        <fullName evidence="2">Uncharacterized protein</fullName>
    </submittedName>
</protein>
<keyword evidence="1" id="KW-1133">Transmembrane helix</keyword>
<evidence type="ECO:0000313" key="3">
    <source>
        <dbReference type="Proteomes" id="UP000249467"/>
    </source>
</evidence>
<evidence type="ECO:0000313" key="2">
    <source>
        <dbReference type="EMBL" id="PZO44608.1"/>
    </source>
</evidence>
<accession>A0A2W4YNS6</accession>
<comment type="caution">
    <text evidence="2">The sequence shown here is derived from an EMBL/GenBank/DDBJ whole genome shotgun (WGS) entry which is preliminary data.</text>
</comment>
<name>A0A2W4YNS6_9CYAN</name>
<keyword evidence="1" id="KW-0472">Membrane</keyword>
<reference evidence="2 3" key="1">
    <citation type="submission" date="2018-04" db="EMBL/GenBank/DDBJ databases">
        <authorList>
            <person name="Go L.Y."/>
            <person name="Mitchell J.A."/>
        </authorList>
    </citation>
    <scope>NUCLEOTIDE SEQUENCE [LARGE SCALE GENOMIC DNA]</scope>
    <source>
        <strain evidence="2">ULC066bin1</strain>
    </source>
</reference>